<reference evidence="2" key="1">
    <citation type="submission" date="2016-06" db="EMBL/GenBank/DDBJ databases">
        <title>Parallel loss of symbiosis genes in relatives of nitrogen-fixing non-legume Parasponia.</title>
        <authorList>
            <person name="Van Velzen R."/>
            <person name="Holmer R."/>
            <person name="Bu F."/>
            <person name="Rutten L."/>
            <person name="Van Zeijl A."/>
            <person name="Liu W."/>
            <person name="Santuari L."/>
            <person name="Cao Q."/>
            <person name="Sharma T."/>
            <person name="Shen D."/>
            <person name="Roswanjaya Y."/>
            <person name="Wardhani T."/>
            <person name="Kalhor M.S."/>
            <person name="Jansen J."/>
            <person name="Van den Hoogen J."/>
            <person name="Gungor B."/>
            <person name="Hartog M."/>
            <person name="Hontelez J."/>
            <person name="Verver J."/>
            <person name="Yang W.-C."/>
            <person name="Schijlen E."/>
            <person name="Repin R."/>
            <person name="Schilthuizen M."/>
            <person name="Schranz E."/>
            <person name="Heidstra R."/>
            <person name="Miyata K."/>
            <person name="Fedorova E."/>
            <person name="Kohlen W."/>
            <person name="Bisseling T."/>
            <person name="Smit S."/>
            <person name="Geurts R."/>
        </authorList>
    </citation>
    <scope>NUCLEOTIDE SEQUENCE [LARGE SCALE GENOMIC DNA]</scope>
    <source>
        <strain evidence="2">cv. WU1-14</strain>
    </source>
</reference>
<dbReference type="AlphaFoldDB" id="A0A2P5A499"/>
<organism evidence="1 2">
    <name type="scientific">Parasponia andersonii</name>
    <name type="common">Sponia andersonii</name>
    <dbReference type="NCBI Taxonomy" id="3476"/>
    <lineage>
        <taxon>Eukaryota</taxon>
        <taxon>Viridiplantae</taxon>
        <taxon>Streptophyta</taxon>
        <taxon>Embryophyta</taxon>
        <taxon>Tracheophyta</taxon>
        <taxon>Spermatophyta</taxon>
        <taxon>Magnoliopsida</taxon>
        <taxon>eudicotyledons</taxon>
        <taxon>Gunneridae</taxon>
        <taxon>Pentapetalae</taxon>
        <taxon>rosids</taxon>
        <taxon>fabids</taxon>
        <taxon>Rosales</taxon>
        <taxon>Cannabaceae</taxon>
        <taxon>Parasponia</taxon>
    </lineage>
</organism>
<keyword evidence="2" id="KW-1185">Reference proteome</keyword>
<gene>
    <name evidence="1" type="ORF">PanWU01x14_370560</name>
</gene>
<dbReference type="EMBL" id="JXTB01001097">
    <property type="protein sequence ID" value="PON31357.1"/>
    <property type="molecule type" value="Genomic_DNA"/>
</dbReference>
<dbReference type="InterPro" id="IPR012337">
    <property type="entry name" value="RNaseH-like_sf"/>
</dbReference>
<dbReference type="OrthoDB" id="1903608at2759"/>
<dbReference type="GO" id="GO:0003676">
    <property type="term" value="F:nucleic acid binding"/>
    <property type="evidence" value="ECO:0007669"/>
    <property type="project" value="InterPro"/>
</dbReference>
<feature type="non-terminal residue" evidence="1">
    <location>
        <position position="1"/>
    </location>
</feature>
<dbReference type="PANTHER" id="PTHR47266">
    <property type="entry name" value="ENDONUCLEASE-RELATED"/>
    <property type="match status" value="1"/>
</dbReference>
<dbReference type="Gene3D" id="3.30.420.10">
    <property type="entry name" value="Ribonuclease H-like superfamily/Ribonuclease H"/>
    <property type="match status" value="1"/>
</dbReference>
<dbReference type="SUPFAM" id="SSF53098">
    <property type="entry name" value="Ribonuclease H-like"/>
    <property type="match status" value="1"/>
</dbReference>
<comment type="caution">
    <text evidence="1">The sequence shown here is derived from an EMBL/GenBank/DDBJ whole genome shotgun (WGS) entry which is preliminary data.</text>
</comment>
<proteinExistence type="predicted"/>
<evidence type="ECO:0000313" key="1">
    <source>
        <dbReference type="EMBL" id="PON31357.1"/>
    </source>
</evidence>
<protein>
    <submittedName>
        <fullName evidence="1">Ribonuclease H-like domain containing protein</fullName>
    </submittedName>
</protein>
<dbReference type="Proteomes" id="UP000237105">
    <property type="component" value="Unassembled WGS sequence"/>
</dbReference>
<evidence type="ECO:0000313" key="2">
    <source>
        <dbReference type="Proteomes" id="UP000237105"/>
    </source>
</evidence>
<name>A0A2P5A499_PARAD</name>
<dbReference type="InterPro" id="IPR052160">
    <property type="entry name" value="Gypsy_RT_Integrase-like"/>
</dbReference>
<accession>A0A2P5A499</accession>
<sequence length="109" mass="12882">TFVKTCDRCQRTWHISRRHELPLTNMFEIEIFDLRRIDFIGPFPPSFGNQYILLAVDYESKWVKVIATPTNDAHVVLKFLHKNIFTSTAYACHKLLEYMGDLILTELDY</sequence>
<dbReference type="InterPro" id="IPR036397">
    <property type="entry name" value="RNaseH_sf"/>
</dbReference>